<dbReference type="GO" id="GO:0003677">
    <property type="term" value="F:DNA binding"/>
    <property type="evidence" value="ECO:0007669"/>
    <property type="project" value="UniProtKB-UniRule"/>
</dbReference>
<evidence type="ECO:0000313" key="8">
    <source>
        <dbReference type="EMBL" id="KAH7934524.1"/>
    </source>
</evidence>
<dbReference type="Pfam" id="PF05485">
    <property type="entry name" value="THAP"/>
    <property type="match status" value="1"/>
</dbReference>
<dbReference type="InterPro" id="IPR048366">
    <property type="entry name" value="TNP-like_GBD"/>
</dbReference>
<evidence type="ECO:0000256" key="1">
    <source>
        <dbReference type="ARBA" id="ARBA00022723"/>
    </source>
</evidence>
<feature type="region of interest" description="Disordered" evidence="6">
    <location>
        <begin position="102"/>
        <end position="130"/>
    </location>
</feature>
<dbReference type="PANTHER" id="PTHR47577">
    <property type="entry name" value="THAP DOMAIN-CONTAINING PROTEIN 6"/>
    <property type="match status" value="1"/>
</dbReference>
<dbReference type="PANTHER" id="PTHR47577:SF2">
    <property type="entry name" value="THAP DOMAIN CONTAINING 9"/>
    <property type="match status" value="1"/>
</dbReference>
<dbReference type="PROSITE" id="PS50950">
    <property type="entry name" value="ZF_THAP"/>
    <property type="match status" value="1"/>
</dbReference>
<keyword evidence="4 5" id="KW-0238">DNA-binding</keyword>
<keyword evidence="2 5" id="KW-0863">Zinc-finger</keyword>
<accession>A0A9J6CVF4</accession>
<evidence type="ECO:0000256" key="2">
    <source>
        <dbReference type="ARBA" id="ARBA00022771"/>
    </source>
</evidence>
<dbReference type="Pfam" id="PF21787">
    <property type="entry name" value="TNP-like_RNaseH_N"/>
    <property type="match status" value="1"/>
</dbReference>
<dbReference type="InterPro" id="IPR038441">
    <property type="entry name" value="THAP_Znf_sf"/>
</dbReference>
<dbReference type="SMART" id="SM00980">
    <property type="entry name" value="THAP"/>
    <property type="match status" value="1"/>
</dbReference>
<dbReference type="EMBL" id="JABSTU010006323">
    <property type="protein sequence ID" value="KAH7934524.1"/>
    <property type="molecule type" value="Genomic_DNA"/>
</dbReference>
<dbReference type="Proteomes" id="UP000821866">
    <property type="component" value="Unassembled WGS sequence"/>
</dbReference>
<dbReference type="Pfam" id="PF21788">
    <property type="entry name" value="TNP-like_GBD"/>
    <property type="match status" value="1"/>
</dbReference>
<reference evidence="8" key="2">
    <citation type="submission" date="2021-09" db="EMBL/GenBank/DDBJ databases">
        <authorList>
            <person name="Jia N."/>
            <person name="Wang J."/>
            <person name="Shi W."/>
            <person name="Du L."/>
            <person name="Sun Y."/>
            <person name="Zhan W."/>
            <person name="Jiang J."/>
            <person name="Wang Q."/>
            <person name="Zhang B."/>
            <person name="Ji P."/>
            <person name="Sakyi L.B."/>
            <person name="Cui X."/>
            <person name="Yuan T."/>
            <person name="Jiang B."/>
            <person name="Yang W."/>
            <person name="Lam T.T.-Y."/>
            <person name="Chang Q."/>
            <person name="Ding S."/>
            <person name="Wang X."/>
            <person name="Zhu J."/>
            <person name="Ruan X."/>
            <person name="Zhao L."/>
            <person name="Wei J."/>
            <person name="Que T."/>
            <person name="Du C."/>
            <person name="Cheng J."/>
            <person name="Dai P."/>
            <person name="Han X."/>
            <person name="Huang E."/>
            <person name="Gao Y."/>
            <person name="Liu J."/>
            <person name="Shao H."/>
            <person name="Ye R."/>
            <person name="Li L."/>
            <person name="Wei W."/>
            <person name="Wang X."/>
            <person name="Wang C."/>
            <person name="Huo Q."/>
            <person name="Li W."/>
            <person name="Guo W."/>
            <person name="Chen H."/>
            <person name="Chen S."/>
            <person name="Zhou L."/>
            <person name="Zhou L."/>
            <person name="Ni X."/>
            <person name="Tian J."/>
            <person name="Zhou Y."/>
            <person name="Sheng Y."/>
            <person name="Liu T."/>
            <person name="Pan Y."/>
            <person name="Xia L."/>
            <person name="Li J."/>
            <person name="Zhao F."/>
            <person name="Cao W."/>
        </authorList>
    </citation>
    <scope>NUCLEOTIDE SEQUENCE</scope>
    <source>
        <strain evidence="8">Rmic-2018</strain>
        <tissue evidence="8">Larvae</tissue>
    </source>
</reference>
<evidence type="ECO:0000256" key="4">
    <source>
        <dbReference type="ARBA" id="ARBA00023125"/>
    </source>
</evidence>
<reference evidence="8" key="1">
    <citation type="journal article" date="2020" name="Cell">
        <title>Large-Scale Comparative Analyses of Tick Genomes Elucidate Their Genetic Diversity and Vector Capacities.</title>
        <authorList>
            <consortium name="Tick Genome and Microbiome Consortium (TIGMIC)"/>
            <person name="Jia N."/>
            <person name="Wang J."/>
            <person name="Shi W."/>
            <person name="Du L."/>
            <person name="Sun Y."/>
            <person name="Zhan W."/>
            <person name="Jiang J.F."/>
            <person name="Wang Q."/>
            <person name="Zhang B."/>
            <person name="Ji P."/>
            <person name="Bell-Sakyi L."/>
            <person name="Cui X.M."/>
            <person name="Yuan T.T."/>
            <person name="Jiang B.G."/>
            <person name="Yang W.F."/>
            <person name="Lam T.T."/>
            <person name="Chang Q.C."/>
            <person name="Ding S.J."/>
            <person name="Wang X.J."/>
            <person name="Zhu J.G."/>
            <person name="Ruan X.D."/>
            <person name="Zhao L."/>
            <person name="Wei J.T."/>
            <person name="Ye R.Z."/>
            <person name="Que T.C."/>
            <person name="Du C.H."/>
            <person name="Zhou Y.H."/>
            <person name="Cheng J.X."/>
            <person name="Dai P.F."/>
            <person name="Guo W.B."/>
            <person name="Han X.H."/>
            <person name="Huang E.J."/>
            <person name="Li L.F."/>
            <person name="Wei W."/>
            <person name="Gao Y.C."/>
            <person name="Liu J.Z."/>
            <person name="Shao H.Z."/>
            <person name="Wang X."/>
            <person name="Wang C.C."/>
            <person name="Yang T.C."/>
            <person name="Huo Q.B."/>
            <person name="Li W."/>
            <person name="Chen H.Y."/>
            <person name="Chen S.E."/>
            <person name="Zhou L.G."/>
            <person name="Ni X.B."/>
            <person name="Tian J.H."/>
            <person name="Sheng Y."/>
            <person name="Liu T."/>
            <person name="Pan Y.S."/>
            <person name="Xia L.Y."/>
            <person name="Li J."/>
            <person name="Zhao F."/>
            <person name="Cao W.C."/>
        </authorList>
    </citation>
    <scope>NUCLEOTIDE SEQUENCE</scope>
    <source>
        <strain evidence="8">Rmic-2018</strain>
    </source>
</reference>
<dbReference type="Pfam" id="PF21789">
    <property type="entry name" value="TNP-like_RNaseH_C"/>
    <property type="match status" value="1"/>
</dbReference>
<protein>
    <recommendedName>
        <fullName evidence="7">THAP-type domain-containing protein</fullName>
    </recommendedName>
</protein>
<feature type="compositionally biased region" description="Polar residues" evidence="6">
    <location>
        <begin position="116"/>
        <end position="130"/>
    </location>
</feature>
<name>A0A9J6CVF4_RHIMP</name>
<gene>
    <name evidence="8" type="ORF">HPB51_029113</name>
</gene>
<feature type="domain" description="THAP-type" evidence="7">
    <location>
        <begin position="1"/>
        <end position="95"/>
    </location>
</feature>
<dbReference type="VEuPathDB" id="VectorBase:LOC119168265"/>
<evidence type="ECO:0000259" key="7">
    <source>
        <dbReference type="PROSITE" id="PS50950"/>
    </source>
</evidence>
<organism evidence="8 9">
    <name type="scientific">Rhipicephalus microplus</name>
    <name type="common">Cattle tick</name>
    <name type="synonym">Boophilus microplus</name>
    <dbReference type="NCBI Taxonomy" id="6941"/>
    <lineage>
        <taxon>Eukaryota</taxon>
        <taxon>Metazoa</taxon>
        <taxon>Ecdysozoa</taxon>
        <taxon>Arthropoda</taxon>
        <taxon>Chelicerata</taxon>
        <taxon>Arachnida</taxon>
        <taxon>Acari</taxon>
        <taxon>Parasitiformes</taxon>
        <taxon>Ixodida</taxon>
        <taxon>Ixodoidea</taxon>
        <taxon>Ixodidae</taxon>
        <taxon>Rhipicephalinae</taxon>
        <taxon>Rhipicephalus</taxon>
        <taxon>Boophilus</taxon>
    </lineage>
</organism>
<dbReference type="AlphaFoldDB" id="A0A9J6CVF4"/>
<keyword evidence="9" id="KW-1185">Reference proteome</keyword>
<sequence length="1012" mass="113448">MPTCCVPGCTSGYRNDTSPSVRHFFSAPSDERLCAAWNRAIPRADKDLTTKSRVCSIHFHDQDIRKTYVHVINGETVEIPRGKWSLVEGALPKVFPNLPSYLSKPAEKRRKRQRESNGNADQGTASPQSQAYCSTIPADVVVDDMPEPSTPSFAEMECVELPPSWQRITEENGSGKFAAFFTLTSANKAPQIEKCVVVSSDGVATASARGREAKAFLSVSIKAMLDLSDLINKVHSLHACSGYDVQSSTGFSLRCQALAKQSTCSFCRNEKNRLLKKNSQKQKRQVCKQKKVKNLQKKAIRAAAARVSFMKNMAELKEKLTSERSSSINEHLMSLPPLQQLAFKMSLKQMEAKGPQGVRYTRSWVLNCLLLHISSPKAYNLIRKMNLLPLPTTSRLNQVLSGVPCEYGYNQVVLKALEAFFSSKRDVEKCGTLVLDEIKLREGVDFNKSTYKFDGFVEFENTGEKSKATLADHALVLMFIPLFHNWVQPIASFATRGAAPGAVLAKIVVESVLQLQRHGATVLGVVSDGAGNNRSMWTHLGISGKLHHPVNKIPHPTLEDGRFLHFLCDVPHIIKCVRNHLLTHTYAKAGTNCINFQHYVHLYEAEKDSHLKIVPKFTSSHVKPSKLEKMNVRLATQLFSRSVAIGMKFYREQREPGLKDSEGTEMFTMQVNDLFDVLNAKHPATGIRKNSPKIKVIEDFLVMLNETERNSIEKNTKLFASQLTTESLRVTLMSVLDIITLLLDKDVRYVLTAKLNQDPLERFFGVVRSFGGDEDHPTIVHFGQIFRLLSLYTPLKMATKGNCTGDADPVLVTMEESLSSKRLEVLHQKKEREDKLGQLMHSIVLEKLPEEDTNQHDYGRPTTHDAALYYLAGYVVKKAEKFSSCGDCKATLLATNDVPSAAILTEMRSFVPGALQLPSKDLTSLLTDVESAITERTRDNVVFVDLFWCIVKDLTQRHSLAQVGCGVHSEELSARIMKFYLVTRMHFYARFLRQHKDTSVQVKVARKRAKLL</sequence>
<evidence type="ECO:0000256" key="6">
    <source>
        <dbReference type="SAM" id="MobiDB-lite"/>
    </source>
</evidence>
<evidence type="ECO:0000256" key="3">
    <source>
        <dbReference type="ARBA" id="ARBA00022833"/>
    </source>
</evidence>
<comment type="caution">
    <text evidence="8">The sequence shown here is derived from an EMBL/GenBank/DDBJ whole genome shotgun (WGS) entry which is preliminary data.</text>
</comment>
<dbReference type="InterPro" id="IPR006612">
    <property type="entry name" value="THAP_Znf"/>
</dbReference>
<evidence type="ECO:0000256" key="5">
    <source>
        <dbReference type="PROSITE-ProRule" id="PRU00309"/>
    </source>
</evidence>
<dbReference type="Gene3D" id="6.20.210.20">
    <property type="entry name" value="THAP domain"/>
    <property type="match status" value="1"/>
</dbReference>
<dbReference type="SUPFAM" id="SSF57716">
    <property type="entry name" value="Glucocorticoid receptor-like (DNA-binding domain)"/>
    <property type="match status" value="1"/>
</dbReference>
<keyword evidence="3" id="KW-0862">Zinc</keyword>
<evidence type="ECO:0000313" key="9">
    <source>
        <dbReference type="Proteomes" id="UP000821866"/>
    </source>
</evidence>
<keyword evidence="1" id="KW-0479">Metal-binding</keyword>
<dbReference type="InterPro" id="IPR048367">
    <property type="entry name" value="TNP-like_RNaseH_C"/>
</dbReference>
<dbReference type="InterPro" id="IPR048365">
    <property type="entry name" value="TNP-like_RNaseH_N"/>
</dbReference>
<dbReference type="GO" id="GO:0008270">
    <property type="term" value="F:zinc ion binding"/>
    <property type="evidence" value="ECO:0007669"/>
    <property type="project" value="UniProtKB-KW"/>
</dbReference>
<proteinExistence type="predicted"/>